<feature type="non-terminal residue" evidence="1">
    <location>
        <position position="93"/>
    </location>
</feature>
<comment type="caution">
    <text evidence="1">The sequence shown here is derived from an EMBL/GenBank/DDBJ whole genome shotgun (WGS) entry which is preliminary data.</text>
</comment>
<dbReference type="EMBL" id="JABEZW010000006">
    <property type="protein sequence ID" value="MBA0767244.1"/>
    <property type="molecule type" value="Genomic_DNA"/>
</dbReference>
<dbReference type="AlphaFoldDB" id="A0A7J9E3A4"/>
<name>A0A7J9E3A4_9ROSI</name>
<sequence length="93" mass="10727">MNESELLRDHIIQFITLLNNLKNVEVKIDDGGQVILLLCSLPFSCKFFKETLIYHRDKLSFEDVKDYLLSKDKLDNDFGLDSKCNSPFLSGVK</sequence>
<proteinExistence type="predicted"/>
<dbReference type="Proteomes" id="UP000593568">
    <property type="component" value="Unassembled WGS sequence"/>
</dbReference>
<protein>
    <submittedName>
        <fullName evidence="1">Uncharacterized protein</fullName>
    </submittedName>
</protein>
<gene>
    <name evidence="1" type="ORF">Gotri_016155</name>
</gene>
<accession>A0A7J9E3A4</accession>
<evidence type="ECO:0000313" key="1">
    <source>
        <dbReference type="EMBL" id="MBA0767244.1"/>
    </source>
</evidence>
<keyword evidence="2" id="KW-1185">Reference proteome</keyword>
<reference evidence="1 2" key="1">
    <citation type="journal article" date="2019" name="Genome Biol. Evol.">
        <title>Insights into the evolution of the New World diploid cottons (Gossypium, subgenus Houzingenia) based on genome sequencing.</title>
        <authorList>
            <person name="Grover C.E."/>
            <person name="Arick M.A. 2nd"/>
            <person name="Thrash A."/>
            <person name="Conover J.L."/>
            <person name="Sanders W.S."/>
            <person name="Peterson D.G."/>
            <person name="Frelichowski J.E."/>
            <person name="Scheffler J.A."/>
            <person name="Scheffler B.E."/>
            <person name="Wendel J.F."/>
        </authorList>
    </citation>
    <scope>NUCLEOTIDE SEQUENCE [LARGE SCALE GENOMIC DNA]</scope>
    <source>
        <strain evidence="1">8</strain>
        <tissue evidence="1">Leaf</tissue>
    </source>
</reference>
<organism evidence="1 2">
    <name type="scientific">Gossypium trilobum</name>
    <dbReference type="NCBI Taxonomy" id="34281"/>
    <lineage>
        <taxon>Eukaryota</taxon>
        <taxon>Viridiplantae</taxon>
        <taxon>Streptophyta</taxon>
        <taxon>Embryophyta</taxon>
        <taxon>Tracheophyta</taxon>
        <taxon>Spermatophyta</taxon>
        <taxon>Magnoliopsida</taxon>
        <taxon>eudicotyledons</taxon>
        <taxon>Gunneridae</taxon>
        <taxon>Pentapetalae</taxon>
        <taxon>rosids</taxon>
        <taxon>malvids</taxon>
        <taxon>Malvales</taxon>
        <taxon>Malvaceae</taxon>
        <taxon>Malvoideae</taxon>
        <taxon>Gossypium</taxon>
    </lineage>
</organism>
<evidence type="ECO:0000313" key="2">
    <source>
        <dbReference type="Proteomes" id="UP000593568"/>
    </source>
</evidence>
<dbReference type="Pfam" id="PF14223">
    <property type="entry name" value="Retrotran_gag_2"/>
    <property type="match status" value="1"/>
</dbReference>